<keyword evidence="1" id="KW-0479">Metal-binding</keyword>
<dbReference type="PANTHER" id="PTHR23164">
    <property type="entry name" value="EARLY ENDOSOME ANTIGEN 1"/>
    <property type="match status" value="1"/>
</dbReference>
<evidence type="ECO:0000256" key="2">
    <source>
        <dbReference type="ARBA" id="ARBA00022771"/>
    </source>
</evidence>
<feature type="domain" description="FYVE-type" evidence="6">
    <location>
        <begin position="115"/>
        <end position="174"/>
    </location>
</feature>
<dbReference type="CDD" id="cd15730">
    <property type="entry name" value="FYVE_EEA1"/>
    <property type="match status" value="1"/>
</dbReference>
<dbReference type="Gene3D" id="3.30.40.10">
    <property type="entry name" value="Zinc/RING finger domain, C3HC4 (zinc finger)"/>
    <property type="match status" value="1"/>
</dbReference>
<dbReference type="GO" id="GO:0008270">
    <property type="term" value="F:zinc ion binding"/>
    <property type="evidence" value="ECO:0007669"/>
    <property type="project" value="UniProtKB-KW"/>
</dbReference>
<dbReference type="InterPro" id="IPR013083">
    <property type="entry name" value="Znf_RING/FYVE/PHD"/>
</dbReference>
<feature type="coiled-coil region" evidence="5">
    <location>
        <begin position="3"/>
        <end position="30"/>
    </location>
</feature>
<dbReference type="OrthoDB" id="79871at2759"/>
<dbReference type="PROSITE" id="PS50178">
    <property type="entry name" value="ZF_FYVE"/>
    <property type="match status" value="1"/>
</dbReference>
<dbReference type="SMART" id="SM00064">
    <property type="entry name" value="FYVE"/>
    <property type="match status" value="1"/>
</dbReference>
<gene>
    <name evidence="7" type="ORF">VCS650_LOCUS15926</name>
</gene>
<evidence type="ECO:0000259" key="6">
    <source>
        <dbReference type="PROSITE" id="PS50178"/>
    </source>
</evidence>
<dbReference type="Pfam" id="PF01363">
    <property type="entry name" value="FYVE"/>
    <property type="match status" value="1"/>
</dbReference>
<dbReference type="EMBL" id="CAJNON010000140">
    <property type="protein sequence ID" value="CAF1023460.1"/>
    <property type="molecule type" value="Genomic_DNA"/>
</dbReference>
<dbReference type="GO" id="GO:0005545">
    <property type="term" value="F:1-phosphatidylinositol binding"/>
    <property type="evidence" value="ECO:0007669"/>
    <property type="project" value="TreeGrafter"/>
</dbReference>
<evidence type="ECO:0000256" key="4">
    <source>
        <dbReference type="PROSITE-ProRule" id="PRU00091"/>
    </source>
</evidence>
<dbReference type="InterPro" id="IPR011011">
    <property type="entry name" value="Znf_FYVE_PHD"/>
</dbReference>
<dbReference type="InterPro" id="IPR017455">
    <property type="entry name" value="Znf_FYVE-rel"/>
</dbReference>
<evidence type="ECO:0000256" key="3">
    <source>
        <dbReference type="ARBA" id="ARBA00022833"/>
    </source>
</evidence>
<dbReference type="GO" id="GO:0006897">
    <property type="term" value="P:endocytosis"/>
    <property type="evidence" value="ECO:0007669"/>
    <property type="project" value="TreeGrafter"/>
</dbReference>
<dbReference type="GO" id="GO:0005769">
    <property type="term" value="C:early endosome"/>
    <property type="evidence" value="ECO:0007669"/>
    <property type="project" value="TreeGrafter"/>
</dbReference>
<sequence>MQLSALKENLATVQTELRAANVKLAELEHKINSCSCVIFSILDTDARLAVSQEERRVLLERSLANESKNEKLIAENAQLIKKNSNSEAALQEMAREFQSQQIQLNKVSQRRWIDDDDINSCMKCHQTFSVTQRKHHCRNCGNIFCDPCSSKTAVVAATSKKPKRVCDQCYKDLTS</sequence>
<keyword evidence="2 4" id="KW-0863">Zinc-finger</keyword>
<proteinExistence type="predicted"/>
<evidence type="ECO:0000256" key="1">
    <source>
        <dbReference type="ARBA" id="ARBA00022723"/>
    </source>
</evidence>
<dbReference type="PANTHER" id="PTHR23164:SF30">
    <property type="entry name" value="EARLY ENDOSOME ANTIGEN 1"/>
    <property type="match status" value="1"/>
</dbReference>
<dbReference type="Proteomes" id="UP000663891">
    <property type="component" value="Unassembled WGS sequence"/>
</dbReference>
<dbReference type="SUPFAM" id="SSF69979">
    <property type="entry name" value="Eea1 homodimerisation domain"/>
    <property type="match status" value="1"/>
</dbReference>
<organism evidence="7 8">
    <name type="scientific">Adineta steineri</name>
    <dbReference type="NCBI Taxonomy" id="433720"/>
    <lineage>
        <taxon>Eukaryota</taxon>
        <taxon>Metazoa</taxon>
        <taxon>Spiralia</taxon>
        <taxon>Gnathifera</taxon>
        <taxon>Rotifera</taxon>
        <taxon>Eurotatoria</taxon>
        <taxon>Bdelloidea</taxon>
        <taxon>Adinetida</taxon>
        <taxon>Adinetidae</taxon>
        <taxon>Adineta</taxon>
    </lineage>
</organism>
<dbReference type="AlphaFoldDB" id="A0A814IM66"/>
<protein>
    <recommendedName>
        <fullName evidence="6">FYVE-type domain-containing protein</fullName>
    </recommendedName>
</protein>
<reference evidence="7" key="1">
    <citation type="submission" date="2021-02" db="EMBL/GenBank/DDBJ databases">
        <authorList>
            <person name="Nowell W R."/>
        </authorList>
    </citation>
    <scope>NUCLEOTIDE SEQUENCE</scope>
</reference>
<feature type="coiled-coil region" evidence="5">
    <location>
        <begin position="69"/>
        <end position="110"/>
    </location>
</feature>
<evidence type="ECO:0000256" key="5">
    <source>
        <dbReference type="SAM" id="Coils"/>
    </source>
</evidence>
<keyword evidence="3" id="KW-0862">Zinc</keyword>
<accession>A0A814IM66</accession>
<dbReference type="InterPro" id="IPR000306">
    <property type="entry name" value="Znf_FYVE"/>
</dbReference>
<comment type="caution">
    <text evidence="7">The sequence shown here is derived from an EMBL/GenBank/DDBJ whole genome shotgun (WGS) entry which is preliminary data.</text>
</comment>
<evidence type="ECO:0000313" key="7">
    <source>
        <dbReference type="EMBL" id="CAF1023460.1"/>
    </source>
</evidence>
<dbReference type="Gene3D" id="1.20.5.390">
    <property type="entry name" value="L1 transposable element, trimerization domain"/>
    <property type="match status" value="1"/>
</dbReference>
<keyword evidence="5" id="KW-0175">Coiled coil</keyword>
<dbReference type="SUPFAM" id="SSF57903">
    <property type="entry name" value="FYVE/PHD zinc finger"/>
    <property type="match status" value="1"/>
</dbReference>
<name>A0A814IM66_9BILA</name>
<evidence type="ECO:0000313" key="8">
    <source>
        <dbReference type="Proteomes" id="UP000663891"/>
    </source>
</evidence>